<reference evidence="3 4" key="1">
    <citation type="submission" date="2021-01" db="EMBL/GenBank/DDBJ databases">
        <title>Tumebacillus sp. strain ITR2 16S ribosomal RNA gene Genome sequencing and assembly.</title>
        <authorList>
            <person name="Kang M."/>
        </authorList>
    </citation>
    <scope>NUCLEOTIDE SEQUENCE [LARGE SCALE GENOMIC DNA]</scope>
    <source>
        <strain evidence="3 4">ITR2</strain>
    </source>
</reference>
<evidence type="ECO:0000313" key="3">
    <source>
        <dbReference type="EMBL" id="MBL0385277.1"/>
    </source>
</evidence>
<name>A0ABS1J4S5_9BACL</name>
<dbReference type="Proteomes" id="UP000602284">
    <property type="component" value="Unassembled WGS sequence"/>
</dbReference>
<organism evidence="3 4">
    <name type="scientific">Tumebacillus amylolyticus</name>
    <dbReference type="NCBI Taxonomy" id="2801339"/>
    <lineage>
        <taxon>Bacteria</taxon>
        <taxon>Bacillati</taxon>
        <taxon>Bacillota</taxon>
        <taxon>Bacilli</taxon>
        <taxon>Bacillales</taxon>
        <taxon>Alicyclobacillaceae</taxon>
        <taxon>Tumebacillus</taxon>
    </lineage>
</organism>
<feature type="chain" id="PRO_5047052433" evidence="1">
    <location>
        <begin position="25"/>
        <end position="186"/>
    </location>
</feature>
<accession>A0ABS1J4S5</accession>
<evidence type="ECO:0000256" key="1">
    <source>
        <dbReference type="SAM" id="SignalP"/>
    </source>
</evidence>
<evidence type="ECO:0000259" key="2">
    <source>
        <dbReference type="Pfam" id="PF13529"/>
    </source>
</evidence>
<gene>
    <name evidence="3" type="ORF">JJB07_01345</name>
</gene>
<dbReference type="Pfam" id="PF13529">
    <property type="entry name" value="Peptidase_C39_2"/>
    <property type="match status" value="1"/>
</dbReference>
<dbReference type="EMBL" id="JAEQNB010000001">
    <property type="protein sequence ID" value="MBL0385277.1"/>
    <property type="molecule type" value="Genomic_DNA"/>
</dbReference>
<sequence length="186" mass="20412">MKGREKIRKSLAVVTLLISTALFAQSASAYVSYRLLSVPASLQQQSLWCWAASTEMVAKYFGANATQSDIVTYVKGSPVNVTGTVADVQRGLSKYNIKSSYIATTMTFQTIANQASNGQPMVASISYTDGTGHALVIRGYYEDTSLSKQDVYFIDPANATYNILPYGDFLSNSKFRWVNSVYAIYV</sequence>
<evidence type="ECO:0000313" key="4">
    <source>
        <dbReference type="Proteomes" id="UP000602284"/>
    </source>
</evidence>
<feature type="signal peptide" evidence="1">
    <location>
        <begin position="1"/>
        <end position="24"/>
    </location>
</feature>
<protein>
    <submittedName>
        <fullName evidence="3">C39 family peptidase</fullName>
    </submittedName>
</protein>
<keyword evidence="1" id="KW-0732">Signal</keyword>
<dbReference type="InterPro" id="IPR039564">
    <property type="entry name" value="Peptidase_C39-like"/>
</dbReference>
<comment type="caution">
    <text evidence="3">The sequence shown here is derived from an EMBL/GenBank/DDBJ whole genome shotgun (WGS) entry which is preliminary data.</text>
</comment>
<dbReference type="RefSeq" id="WP_201630465.1">
    <property type="nucleotide sequence ID" value="NZ_JAEQNB010000001.1"/>
</dbReference>
<feature type="domain" description="Peptidase C39-like" evidence="2">
    <location>
        <begin position="37"/>
        <end position="157"/>
    </location>
</feature>
<keyword evidence="4" id="KW-1185">Reference proteome</keyword>
<proteinExistence type="predicted"/>
<dbReference type="Gene3D" id="3.90.70.10">
    <property type="entry name" value="Cysteine proteinases"/>
    <property type="match status" value="1"/>
</dbReference>